<evidence type="ECO:0000256" key="2">
    <source>
        <dbReference type="SAM" id="MobiDB-lite"/>
    </source>
</evidence>
<comment type="similarity">
    <text evidence="1">Belongs to the GMC oxidoreductase family.</text>
</comment>
<protein>
    <submittedName>
        <fullName evidence="5">Glucose dehydrogenase</fullName>
    </submittedName>
</protein>
<dbReference type="AlphaFoldDB" id="A0A4C1Z6T6"/>
<name>A0A4C1Z6T6_EUMVA</name>
<evidence type="ECO:0000259" key="3">
    <source>
        <dbReference type="Pfam" id="PF00732"/>
    </source>
</evidence>
<dbReference type="SUPFAM" id="SSF51905">
    <property type="entry name" value="FAD/NAD(P)-binding domain"/>
    <property type="match status" value="1"/>
</dbReference>
<keyword evidence="6" id="KW-1185">Reference proteome</keyword>
<dbReference type="InterPro" id="IPR012132">
    <property type="entry name" value="GMC_OxRdtase"/>
</dbReference>
<gene>
    <name evidence="5" type="primary">Gld</name>
    <name evidence="5" type="ORF">EVAR_51570_1</name>
</gene>
<evidence type="ECO:0000313" key="5">
    <source>
        <dbReference type="EMBL" id="GBP83032.1"/>
    </source>
</evidence>
<dbReference type="OrthoDB" id="269227at2759"/>
<dbReference type="Proteomes" id="UP000299102">
    <property type="component" value="Unassembled WGS sequence"/>
</dbReference>
<proteinExistence type="inferred from homology"/>
<feature type="domain" description="Glucose-methanol-choline oxidoreductase C-terminal" evidence="4">
    <location>
        <begin position="608"/>
        <end position="750"/>
    </location>
</feature>
<dbReference type="PANTHER" id="PTHR11552:SF154">
    <property type="entry name" value="FI04917P"/>
    <property type="match status" value="1"/>
</dbReference>
<evidence type="ECO:0000313" key="6">
    <source>
        <dbReference type="Proteomes" id="UP000299102"/>
    </source>
</evidence>
<evidence type="ECO:0000256" key="1">
    <source>
        <dbReference type="ARBA" id="ARBA00010790"/>
    </source>
</evidence>
<dbReference type="Pfam" id="PF05199">
    <property type="entry name" value="GMC_oxred_C"/>
    <property type="match status" value="1"/>
</dbReference>
<dbReference type="GO" id="GO:0016614">
    <property type="term" value="F:oxidoreductase activity, acting on CH-OH group of donors"/>
    <property type="evidence" value="ECO:0007669"/>
    <property type="project" value="InterPro"/>
</dbReference>
<accession>A0A4C1Z6T6</accession>
<evidence type="ECO:0000259" key="4">
    <source>
        <dbReference type="Pfam" id="PF05199"/>
    </source>
</evidence>
<feature type="domain" description="Glucose-methanol-choline oxidoreductase N-terminal" evidence="3">
    <location>
        <begin position="205"/>
        <end position="501"/>
    </location>
</feature>
<dbReference type="InterPro" id="IPR000172">
    <property type="entry name" value="GMC_OxRdtase_N"/>
</dbReference>
<reference evidence="5 6" key="1">
    <citation type="journal article" date="2019" name="Commun. Biol.">
        <title>The bagworm genome reveals a unique fibroin gene that provides high tensile strength.</title>
        <authorList>
            <person name="Kono N."/>
            <person name="Nakamura H."/>
            <person name="Ohtoshi R."/>
            <person name="Tomita M."/>
            <person name="Numata K."/>
            <person name="Arakawa K."/>
        </authorList>
    </citation>
    <scope>NUCLEOTIDE SEQUENCE [LARGE SCALE GENOMIC DNA]</scope>
</reference>
<dbReference type="EMBL" id="BGZK01001600">
    <property type="protein sequence ID" value="GBP83032.1"/>
    <property type="molecule type" value="Genomic_DNA"/>
</dbReference>
<sequence length="767" mass="85587">MHRTAGSFDAMLAGGLHVFGAGDQAFGNSARSRTPAANSGNSISHPDTNFYDAARAPTHPKDLAPLRLPEIFSLEDPQLAGLGPVLDVKSVGDDDSLSIGKIEGKDFNANPDLKISTEDVVGKGGISESLFRTKGPESKFDFSFLRQTFSENPYKLRSFSDDFDDFAGDFFDIDAAATNRDEEIVVAKPEKEKKSRSRRQTREEYDFIIVGAGSAGCVLANRLSEVKKWKILLLEAGPEEPDVTSVPAFAPVLARSSIDWMYRTQPEQLTCRAQRGRTCAWLRGKVMGGCSSTNYLVYMRGNKKDYDGWAEMGNPGWTYAEVLPYFKKSENNRDVEKHDKYYHGIGGPLNVERFSYVDNNVVMLVDAFRETGLPLIDFNGPQQIGTMTVQTTSSDGMRASTNIAFIRPIRKKRPNLTIETQAEVTKVLINPKTKIAYGVRYIKNGKWYESYAKKEVILSAGSLNSAKILMLSGVGPIDHLRSLGIKVYSNLKVGYNLQDHVTTDGFIIAISNKTSTAVNSDQLFNEVNYYYKTRDKNSPLAATGPLHISAFIRTEFAPEDESVPDIQFHFDGRNLKEFYSDPTTYLATNIFPFSFYSSLAVRPILLSPKSRGFLKLNTTDPIFGQPLIYPRFFTKKIDVDTLVAAMRYAVSLEETESFKKYGASFVKVPLEACKKYAWGTYEYFFCLLASYTSTIFHPVGTCKMGPHWDKDAVVDPRLRVYGVKSLRVIDASIMPNIVRGNTNAPIIMIGEKGADLVKEDWLDRDCL</sequence>
<dbReference type="Gene3D" id="3.50.50.60">
    <property type="entry name" value="FAD/NAD(P)-binding domain"/>
    <property type="match status" value="1"/>
</dbReference>
<dbReference type="InterPro" id="IPR036188">
    <property type="entry name" value="FAD/NAD-bd_sf"/>
</dbReference>
<organism evidence="5 6">
    <name type="scientific">Eumeta variegata</name>
    <name type="common">Bagworm moth</name>
    <name type="synonym">Eumeta japonica</name>
    <dbReference type="NCBI Taxonomy" id="151549"/>
    <lineage>
        <taxon>Eukaryota</taxon>
        <taxon>Metazoa</taxon>
        <taxon>Ecdysozoa</taxon>
        <taxon>Arthropoda</taxon>
        <taxon>Hexapoda</taxon>
        <taxon>Insecta</taxon>
        <taxon>Pterygota</taxon>
        <taxon>Neoptera</taxon>
        <taxon>Endopterygota</taxon>
        <taxon>Lepidoptera</taxon>
        <taxon>Glossata</taxon>
        <taxon>Ditrysia</taxon>
        <taxon>Tineoidea</taxon>
        <taxon>Psychidae</taxon>
        <taxon>Oiketicinae</taxon>
        <taxon>Eumeta</taxon>
    </lineage>
</organism>
<dbReference type="STRING" id="151549.A0A4C1Z6T6"/>
<feature type="region of interest" description="Disordered" evidence="2">
    <location>
        <begin position="28"/>
        <end position="56"/>
    </location>
</feature>
<dbReference type="GO" id="GO:0050660">
    <property type="term" value="F:flavin adenine dinucleotide binding"/>
    <property type="evidence" value="ECO:0007669"/>
    <property type="project" value="InterPro"/>
</dbReference>
<dbReference type="Pfam" id="PF00732">
    <property type="entry name" value="GMC_oxred_N"/>
    <property type="match status" value="1"/>
</dbReference>
<dbReference type="InterPro" id="IPR007867">
    <property type="entry name" value="GMC_OxRtase_C"/>
</dbReference>
<dbReference type="SUPFAM" id="SSF54373">
    <property type="entry name" value="FAD-linked reductases, C-terminal domain"/>
    <property type="match status" value="1"/>
</dbReference>
<dbReference type="Gene3D" id="3.30.560.10">
    <property type="entry name" value="Glucose Oxidase, domain 3"/>
    <property type="match status" value="1"/>
</dbReference>
<comment type="caution">
    <text evidence="5">The sequence shown here is derived from an EMBL/GenBank/DDBJ whole genome shotgun (WGS) entry which is preliminary data.</text>
</comment>
<dbReference type="PANTHER" id="PTHR11552">
    <property type="entry name" value="GLUCOSE-METHANOL-CHOLINE GMC OXIDOREDUCTASE"/>
    <property type="match status" value="1"/>
</dbReference>
<feature type="compositionally biased region" description="Polar residues" evidence="2">
    <location>
        <begin position="28"/>
        <end position="47"/>
    </location>
</feature>